<keyword evidence="1" id="KW-0812">Transmembrane</keyword>
<organism evidence="2 3">
    <name type="scientific">Edhazardia aedis (strain USNM 41457)</name>
    <name type="common">Microsporidian parasite</name>
    <dbReference type="NCBI Taxonomy" id="1003232"/>
    <lineage>
        <taxon>Eukaryota</taxon>
        <taxon>Fungi</taxon>
        <taxon>Fungi incertae sedis</taxon>
        <taxon>Microsporidia</taxon>
        <taxon>Edhazardia</taxon>
    </lineage>
</organism>
<keyword evidence="1" id="KW-1133">Transmembrane helix</keyword>
<keyword evidence="1" id="KW-0472">Membrane</keyword>
<keyword evidence="3" id="KW-1185">Reference proteome</keyword>
<dbReference type="AlphaFoldDB" id="J9D576"/>
<protein>
    <submittedName>
        <fullName evidence="2">Uncharacterized protein</fullName>
    </submittedName>
</protein>
<reference evidence="3" key="2">
    <citation type="submission" date="2015-07" db="EMBL/GenBank/DDBJ databases">
        <title>Contrasting host-pathogen interactions and genome evolution in two generalist and specialist microsporidian pathogens of mosquitoes.</title>
        <authorList>
            <consortium name="The Broad Institute Genomics Platform"/>
            <consortium name="The Broad Institute Genome Sequencing Center for Infectious Disease"/>
            <person name="Cuomo C.A."/>
            <person name="Sanscrainte N.D."/>
            <person name="Goldberg J.M."/>
            <person name="Heiman D."/>
            <person name="Young S."/>
            <person name="Zeng Q."/>
            <person name="Becnel J.J."/>
            <person name="Birren B.W."/>
        </authorList>
    </citation>
    <scope>NUCLEOTIDE SEQUENCE [LARGE SCALE GENOMIC DNA]</scope>
    <source>
        <strain evidence="3">USNM 41457</strain>
    </source>
</reference>
<dbReference type="HOGENOM" id="CLU_090378_0_0_1"/>
<comment type="caution">
    <text evidence="2">The sequence shown here is derived from an EMBL/GenBank/DDBJ whole genome shotgun (WGS) entry which is preliminary data.</text>
</comment>
<evidence type="ECO:0000313" key="3">
    <source>
        <dbReference type="Proteomes" id="UP000003163"/>
    </source>
</evidence>
<accession>J9D576</accession>
<gene>
    <name evidence="2" type="ORF">EDEG_02911</name>
</gene>
<reference evidence="2 3" key="1">
    <citation type="submission" date="2011-08" db="EMBL/GenBank/DDBJ databases">
        <authorList>
            <person name="Liu Z.J."/>
            <person name="Shi F.L."/>
            <person name="Lu J.Q."/>
            <person name="Li M."/>
            <person name="Wang Z.L."/>
        </authorList>
    </citation>
    <scope>NUCLEOTIDE SEQUENCE [LARGE SCALE GENOMIC DNA]</scope>
    <source>
        <strain evidence="2 3">USNM 41457</strain>
    </source>
</reference>
<sequence>MYLDLSGKVVLTICAVIISVILLGFLCGYFILQYMRKRHIKNTNQIFNDSYEKIIQSGEVSNFDAVEYLQTNLSLQEEIWEDKIRLDSKNYVKPTIKTIRHTEMIFDLKRQFWKIALRMLELEFQGCKRDEETEIKGAFFFELKKNIQKHFSAELFAKRMFFPTLNYIKLFNMLLKVYKLIFDNLETKYKIDDSVKNNSSSLITEMTQKIDFLQAEHKITPKTLSAFDSGTVNEISSVNLAILNVMEKYLLGFFAFIKKLETITK</sequence>
<proteinExistence type="predicted"/>
<evidence type="ECO:0000256" key="1">
    <source>
        <dbReference type="SAM" id="Phobius"/>
    </source>
</evidence>
<dbReference type="InParanoid" id="J9D576"/>
<dbReference type="Proteomes" id="UP000003163">
    <property type="component" value="Unassembled WGS sequence"/>
</dbReference>
<name>J9D576_EDHAE</name>
<dbReference type="EMBL" id="AFBI03000060">
    <property type="protein sequence ID" value="EJW02679.1"/>
    <property type="molecule type" value="Genomic_DNA"/>
</dbReference>
<dbReference type="VEuPathDB" id="MicrosporidiaDB:EDEG_02911"/>
<evidence type="ECO:0000313" key="2">
    <source>
        <dbReference type="EMBL" id="EJW02679.1"/>
    </source>
</evidence>
<feature type="transmembrane region" description="Helical" evidence="1">
    <location>
        <begin position="6"/>
        <end position="32"/>
    </location>
</feature>